<accession>A0A3E2WGR7</accession>
<dbReference type="Gene3D" id="3.40.350.10">
    <property type="entry name" value="Creatinase/prolidase N-terminal domain"/>
    <property type="match status" value="1"/>
</dbReference>
<proteinExistence type="predicted"/>
<dbReference type="SUPFAM" id="SSF53092">
    <property type="entry name" value="Creatinase/prolidase N-terminal domain"/>
    <property type="match status" value="1"/>
</dbReference>
<dbReference type="Pfam" id="PF01321">
    <property type="entry name" value="Creatinase_N"/>
    <property type="match status" value="1"/>
</dbReference>
<evidence type="ECO:0000259" key="1">
    <source>
        <dbReference type="Pfam" id="PF00557"/>
    </source>
</evidence>
<dbReference type="InterPro" id="IPR036005">
    <property type="entry name" value="Creatinase/aminopeptidase-like"/>
</dbReference>
<dbReference type="InterPro" id="IPR000994">
    <property type="entry name" value="Pept_M24"/>
</dbReference>
<dbReference type="InterPro" id="IPR029149">
    <property type="entry name" value="Creatin/AminoP/Spt16_N"/>
</dbReference>
<dbReference type="InterPro" id="IPR000587">
    <property type="entry name" value="Creatinase_N"/>
</dbReference>
<organism evidence="3 4">
    <name type="scientific">Hungatella hathewayi</name>
    <dbReference type="NCBI Taxonomy" id="154046"/>
    <lineage>
        <taxon>Bacteria</taxon>
        <taxon>Bacillati</taxon>
        <taxon>Bacillota</taxon>
        <taxon>Clostridia</taxon>
        <taxon>Lachnospirales</taxon>
        <taxon>Lachnospiraceae</taxon>
        <taxon>Hungatella</taxon>
    </lineage>
</organism>
<evidence type="ECO:0000259" key="2">
    <source>
        <dbReference type="Pfam" id="PF01321"/>
    </source>
</evidence>
<reference evidence="3 4" key="1">
    <citation type="submission" date="2018-08" db="EMBL/GenBank/DDBJ databases">
        <title>A genome reference for cultivated species of the human gut microbiota.</title>
        <authorList>
            <person name="Zou Y."/>
            <person name="Xue W."/>
            <person name="Luo G."/>
        </authorList>
    </citation>
    <scope>NUCLEOTIDE SEQUENCE [LARGE SCALE GENOMIC DNA]</scope>
    <source>
        <strain evidence="3 4">AF19-21</strain>
    </source>
</reference>
<gene>
    <name evidence="3" type="ORF">DWX41_20090</name>
</gene>
<dbReference type="EMBL" id="QVIA01000030">
    <property type="protein sequence ID" value="RGC25823.1"/>
    <property type="molecule type" value="Genomic_DNA"/>
</dbReference>
<protein>
    <submittedName>
        <fullName evidence="3">Aminopeptidase P family protein</fullName>
    </submittedName>
</protein>
<sequence>MKRRCNMQDELIRIPRTEYPRRWEKVQAVMRDQKLDIILAYSDDRATYGNAYARYYTDLQTHFEPVLVMFVAGREPVILTGPETDGYAGERAVAGGVKVLTELAAEDEDYPFSEVESLQEIIRQYTGREPKRIGLAAKVHMGAELYEALLRAYPDAELVDTDPFLAPLRGIKSPDEIAVICRAYEITNEGMHAAIAAVRPGITEREIAAEAEYVMRKKGCEGYGIDPIVSSGPNAAHVLARTTTRVIEENDIVVITLAPRYEGYHGACGRTVLVGNPGEKAEKAVKAMTKAQNLCAENLIPGKIGSCVEAIGRQVMKEAGYEKNFMYSGLHSVGVIEFEPPIFGPSSRTVIEKDMIISVDIPLFESDVSGMRMEDGYLITDTGARKLTDSPQWIQK</sequence>
<keyword evidence="3" id="KW-0378">Hydrolase</keyword>
<feature type="domain" description="Creatinase N-terminal" evidence="2">
    <location>
        <begin position="22"/>
        <end position="170"/>
    </location>
</feature>
<dbReference type="SUPFAM" id="SSF55920">
    <property type="entry name" value="Creatinase/aminopeptidase"/>
    <property type="match status" value="1"/>
</dbReference>
<dbReference type="AlphaFoldDB" id="A0A3E2WGR7"/>
<dbReference type="Proteomes" id="UP000261111">
    <property type="component" value="Unassembled WGS sequence"/>
</dbReference>
<feature type="domain" description="Peptidase M24" evidence="1">
    <location>
        <begin position="182"/>
        <end position="381"/>
    </location>
</feature>
<dbReference type="PANTHER" id="PTHR46112">
    <property type="entry name" value="AMINOPEPTIDASE"/>
    <property type="match status" value="1"/>
</dbReference>
<comment type="caution">
    <text evidence="3">The sequence shown here is derived from an EMBL/GenBank/DDBJ whole genome shotgun (WGS) entry which is preliminary data.</text>
</comment>
<dbReference type="Gene3D" id="3.90.230.10">
    <property type="entry name" value="Creatinase/methionine aminopeptidase superfamily"/>
    <property type="match status" value="1"/>
</dbReference>
<dbReference type="GO" id="GO:0004177">
    <property type="term" value="F:aminopeptidase activity"/>
    <property type="evidence" value="ECO:0007669"/>
    <property type="project" value="UniProtKB-KW"/>
</dbReference>
<keyword evidence="3" id="KW-0031">Aminopeptidase</keyword>
<evidence type="ECO:0000313" key="3">
    <source>
        <dbReference type="EMBL" id="RGC25823.1"/>
    </source>
</evidence>
<dbReference type="PANTHER" id="PTHR46112:SF2">
    <property type="entry name" value="XAA-PRO AMINOPEPTIDASE P-RELATED"/>
    <property type="match status" value="1"/>
</dbReference>
<dbReference type="Pfam" id="PF00557">
    <property type="entry name" value="Peptidase_M24"/>
    <property type="match status" value="1"/>
</dbReference>
<keyword evidence="3" id="KW-0645">Protease</keyword>
<dbReference type="InterPro" id="IPR050659">
    <property type="entry name" value="Peptidase_M24B"/>
</dbReference>
<name>A0A3E2WGR7_9FIRM</name>
<evidence type="ECO:0000313" key="4">
    <source>
        <dbReference type="Proteomes" id="UP000261111"/>
    </source>
</evidence>